<evidence type="ECO:0000256" key="1">
    <source>
        <dbReference type="SAM" id="Phobius"/>
    </source>
</evidence>
<name>A0A974CH07_XENLA</name>
<proteinExistence type="predicted"/>
<reference evidence="3" key="1">
    <citation type="journal article" date="2016" name="Nature">
        <title>Genome evolution in the allotetraploid frog Xenopus laevis.</title>
        <authorList>
            <person name="Session A.M."/>
            <person name="Uno Y."/>
            <person name="Kwon T."/>
            <person name="Chapman J.A."/>
            <person name="Toyoda A."/>
            <person name="Takahashi S."/>
            <person name="Fukui A."/>
            <person name="Hikosaka A."/>
            <person name="Suzuki A."/>
            <person name="Kondo M."/>
            <person name="van Heeringen S.J."/>
            <person name="Quigley I."/>
            <person name="Heinz S."/>
            <person name="Ogino H."/>
            <person name="Ochi H."/>
            <person name="Hellsten U."/>
            <person name="Lyons J.B."/>
            <person name="Simakov O."/>
            <person name="Putnam N."/>
            <person name="Stites J."/>
            <person name="Kuroki Y."/>
            <person name="Tanaka T."/>
            <person name="Michiue T."/>
            <person name="Watanabe M."/>
            <person name="Bogdanovic O."/>
            <person name="Lister R."/>
            <person name="Georgiou G."/>
            <person name="Paranjpe S.S."/>
            <person name="van Kruijsbergen I."/>
            <person name="Shu S."/>
            <person name="Carlson J."/>
            <person name="Kinoshita T."/>
            <person name="Ohta Y."/>
            <person name="Mawaribuchi S."/>
            <person name="Jenkins J."/>
            <person name="Grimwood J."/>
            <person name="Schmutz J."/>
            <person name="Mitros T."/>
            <person name="Mozaffari S.V."/>
            <person name="Suzuki Y."/>
            <person name="Haramoto Y."/>
            <person name="Yamamoto T.S."/>
            <person name="Takagi C."/>
            <person name="Heald R."/>
            <person name="Miller K."/>
            <person name="Haudenschild C."/>
            <person name="Kitzman J."/>
            <person name="Nakayama T."/>
            <person name="Izutsu Y."/>
            <person name="Robert J."/>
            <person name="Fortriede J."/>
            <person name="Burns K."/>
            <person name="Lotay V."/>
            <person name="Karimi K."/>
            <person name="Yasuoka Y."/>
            <person name="Dichmann D.S."/>
            <person name="Flajnik M.F."/>
            <person name="Houston D.W."/>
            <person name="Shendure J."/>
            <person name="DuPasquier L."/>
            <person name="Vize P.D."/>
            <person name="Zorn A.M."/>
            <person name="Ito M."/>
            <person name="Marcotte E.M."/>
            <person name="Wallingford J.B."/>
            <person name="Ito Y."/>
            <person name="Asashima M."/>
            <person name="Ueno N."/>
            <person name="Matsuda Y."/>
            <person name="Veenstra G.J."/>
            <person name="Fujiyama A."/>
            <person name="Harland R.M."/>
            <person name="Taira M."/>
            <person name="Rokhsar D.S."/>
        </authorList>
    </citation>
    <scope>NUCLEOTIDE SEQUENCE [LARGE SCALE GENOMIC DNA]</scope>
    <source>
        <strain evidence="3">J</strain>
    </source>
</reference>
<gene>
    <name evidence="2" type="ORF">XELAEV_18035430mg</name>
</gene>
<dbReference type="EMBL" id="CM004478">
    <property type="protein sequence ID" value="OCT72450.1"/>
    <property type="molecule type" value="Genomic_DNA"/>
</dbReference>
<sequence>MLSCCSSKLFYCVLFSSTGFLVLIFKVNKRGKCRSLSVLFKKKLKKDKINVYKKSIRVNGAEGKKCTTVSY</sequence>
<organism evidence="2 3">
    <name type="scientific">Xenopus laevis</name>
    <name type="common">African clawed frog</name>
    <dbReference type="NCBI Taxonomy" id="8355"/>
    <lineage>
        <taxon>Eukaryota</taxon>
        <taxon>Metazoa</taxon>
        <taxon>Chordata</taxon>
        <taxon>Craniata</taxon>
        <taxon>Vertebrata</taxon>
        <taxon>Euteleostomi</taxon>
        <taxon>Amphibia</taxon>
        <taxon>Batrachia</taxon>
        <taxon>Anura</taxon>
        <taxon>Pipoidea</taxon>
        <taxon>Pipidae</taxon>
        <taxon>Xenopodinae</taxon>
        <taxon>Xenopus</taxon>
        <taxon>Xenopus</taxon>
    </lineage>
</organism>
<keyword evidence="1" id="KW-1133">Transmembrane helix</keyword>
<evidence type="ECO:0000313" key="3">
    <source>
        <dbReference type="Proteomes" id="UP000694892"/>
    </source>
</evidence>
<keyword evidence="1" id="KW-0472">Membrane</keyword>
<dbReference type="Proteomes" id="UP000694892">
    <property type="component" value="Chromosome 7L"/>
</dbReference>
<protein>
    <submittedName>
        <fullName evidence="2">Uncharacterized protein</fullName>
    </submittedName>
</protein>
<accession>A0A974CH07</accession>
<feature type="transmembrane region" description="Helical" evidence="1">
    <location>
        <begin position="6"/>
        <end position="25"/>
    </location>
</feature>
<evidence type="ECO:0000313" key="2">
    <source>
        <dbReference type="EMBL" id="OCT72450.1"/>
    </source>
</evidence>
<keyword evidence="1" id="KW-0812">Transmembrane</keyword>
<dbReference type="AlphaFoldDB" id="A0A974CH07"/>